<evidence type="ECO:0000256" key="3">
    <source>
        <dbReference type="ARBA" id="ARBA00022692"/>
    </source>
</evidence>
<organism evidence="9 10">
    <name type="scientific">Pinctada imbricata</name>
    <name type="common">Atlantic pearl-oyster</name>
    <name type="synonym">Pinctada martensii</name>
    <dbReference type="NCBI Taxonomy" id="66713"/>
    <lineage>
        <taxon>Eukaryota</taxon>
        <taxon>Metazoa</taxon>
        <taxon>Spiralia</taxon>
        <taxon>Lophotrochozoa</taxon>
        <taxon>Mollusca</taxon>
        <taxon>Bivalvia</taxon>
        <taxon>Autobranchia</taxon>
        <taxon>Pteriomorphia</taxon>
        <taxon>Pterioida</taxon>
        <taxon>Pterioidea</taxon>
        <taxon>Pteriidae</taxon>
        <taxon>Pinctada</taxon>
    </lineage>
</organism>
<feature type="transmembrane region" description="Helical" evidence="7">
    <location>
        <begin position="570"/>
        <end position="588"/>
    </location>
</feature>
<accession>A0AA88XYU9</accession>
<dbReference type="Gene3D" id="1.20.1540.10">
    <property type="entry name" value="Rhomboid-like"/>
    <property type="match status" value="2"/>
</dbReference>
<dbReference type="InterPro" id="IPR051512">
    <property type="entry name" value="Inactive_Rhomboid"/>
</dbReference>
<feature type="transmembrane region" description="Helical" evidence="7">
    <location>
        <begin position="265"/>
        <end position="284"/>
    </location>
</feature>
<dbReference type="EMBL" id="VSWD01000010">
    <property type="protein sequence ID" value="KAK3090651.1"/>
    <property type="molecule type" value="Genomic_DNA"/>
</dbReference>
<feature type="transmembrane region" description="Helical" evidence="7">
    <location>
        <begin position="600"/>
        <end position="624"/>
    </location>
</feature>
<gene>
    <name evidence="9" type="ORF">FSP39_013404</name>
</gene>
<evidence type="ECO:0000256" key="4">
    <source>
        <dbReference type="ARBA" id="ARBA00022824"/>
    </source>
</evidence>
<evidence type="ECO:0000256" key="5">
    <source>
        <dbReference type="ARBA" id="ARBA00022989"/>
    </source>
</evidence>
<dbReference type="InterPro" id="IPR035952">
    <property type="entry name" value="Rhomboid-like_sf"/>
</dbReference>
<feature type="transmembrane region" description="Helical" evidence="7">
    <location>
        <begin position="544"/>
        <end position="564"/>
    </location>
</feature>
<sequence>FCFRPFFTYFISFVQTVIMICALAVYGFSPLGVDEISEQELIVKPSLVIELEKRSEFGNFWLGPSQQNLIHLGAKYSPCMRKDPNLEAVLKLDRDEERMTGCCVRDDGSGCVQTIQRKCSGLLSTFVRWNDTSNIRGGYKSGAVCGTDPRYCKKPASTKPFEWDKNDFTNWPICEDTNKPGTLQSDCSSSDCHMTCDLLGRPCCHGIQGECMITTREHCDFKKGYFHDDKFLCSQVNCFEEICGMIPFVDDDRPDQFSRVLSANLLHAGVFHLAVSLLFQLIIMRMAEKEIGWVRMALIYLGSGTVGTLASSVLLPYQVEVCTQKIGWVRMALICLGSGTVGTRASSVLLPYQVEVNVCIKKEIGLVRLALMYLGSDTEDTLASSVLLPYQVEVNVCIKKEIGLVRLALMYLGSDTEDTLASSVLLPYQVEVNVCIKKEIGLVRLALMYLGSDTEDTLASSVLLPYQVEVNVCIKKEIGLVRLALMYLGSDTEDTLASSVLLPYQVEVGPSGAQFGVLACMYVDILNVIINRKVNNDHADNSRLWNVFILYSVILLILFVLGLLPWLDNWAHIFGFISGVFISLVVMKDVSVEGKGLTRWVVVLVSLIIFLLIFILLLICFYVVPVTEGSWIQYINCIPITETFCKNMDVAISRGATYTKYT</sequence>
<dbReference type="GO" id="GO:0042058">
    <property type="term" value="P:regulation of epidermal growth factor receptor signaling pathway"/>
    <property type="evidence" value="ECO:0007669"/>
    <property type="project" value="TreeGrafter"/>
</dbReference>
<proteinExistence type="inferred from homology"/>
<feature type="domain" description="Peptidase S54 rhomboid" evidence="8">
    <location>
        <begin position="474"/>
        <end position="587"/>
    </location>
</feature>
<evidence type="ECO:0000256" key="7">
    <source>
        <dbReference type="SAM" id="Phobius"/>
    </source>
</evidence>
<keyword evidence="5 7" id="KW-1133">Transmembrane helix</keyword>
<name>A0AA88XYU9_PINIB</name>
<dbReference type="InterPro" id="IPR022764">
    <property type="entry name" value="Peptidase_S54_rhomboid_dom"/>
</dbReference>
<evidence type="ECO:0000256" key="1">
    <source>
        <dbReference type="ARBA" id="ARBA00004477"/>
    </source>
</evidence>
<dbReference type="GO" id="GO:0005789">
    <property type="term" value="C:endoplasmic reticulum membrane"/>
    <property type="evidence" value="ECO:0007669"/>
    <property type="project" value="UniProtKB-SubCell"/>
</dbReference>
<dbReference type="AlphaFoldDB" id="A0AA88XYU9"/>
<feature type="domain" description="Peptidase S54 rhomboid" evidence="8">
    <location>
        <begin position="255"/>
        <end position="317"/>
    </location>
</feature>
<protein>
    <recommendedName>
        <fullName evidence="8">Peptidase S54 rhomboid domain-containing protein</fullName>
    </recommendedName>
</protein>
<keyword evidence="10" id="KW-1185">Reference proteome</keyword>
<dbReference type="PANTHER" id="PTHR45965">
    <property type="entry name" value="INACTIVE RHOMBOID PROTEIN"/>
    <property type="match status" value="1"/>
</dbReference>
<keyword evidence="3 7" id="KW-0812">Transmembrane</keyword>
<evidence type="ECO:0000256" key="6">
    <source>
        <dbReference type="ARBA" id="ARBA00023136"/>
    </source>
</evidence>
<dbReference type="Pfam" id="PF01694">
    <property type="entry name" value="Rhomboid"/>
    <property type="match status" value="2"/>
</dbReference>
<comment type="caution">
    <text evidence="9">The sequence shown here is derived from an EMBL/GenBank/DDBJ whole genome shotgun (WGS) entry which is preliminary data.</text>
</comment>
<dbReference type="GO" id="GO:0050708">
    <property type="term" value="P:regulation of protein secretion"/>
    <property type="evidence" value="ECO:0007669"/>
    <property type="project" value="TreeGrafter"/>
</dbReference>
<dbReference type="SUPFAM" id="SSF144091">
    <property type="entry name" value="Rhomboid-like"/>
    <property type="match status" value="2"/>
</dbReference>
<dbReference type="GO" id="GO:0004252">
    <property type="term" value="F:serine-type endopeptidase activity"/>
    <property type="evidence" value="ECO:0007669"/>
    <property type="project" value="InterPro"/>
</dbReference>
<feature type="transmembrane region" description="Helical" evidence="7">
    <location>
        <begin position="7"/>
        <end position="28"/>
    </location>
</feature>
<keyword evidence="4" id="KW-0256">Endoplasmic reticulum</keyword>
<evidence type="ECO:0000313" key="9">
    <source>
        <dbReference type="EMBL" id="KAK3090651.1"/>
    </source>
</evidence>
<evidence type="ECO:0000313" key="10">
    <source>
        <dbReference type="Proteomes" id="UP001186944"/>
    </source>
</evidence>
<comment type="similarity">
    <text evidence="2">Belongs to the peptidase S54 family.</text>
</comment>
<feature type="non-terminal residue" evidence="9">
    <location>
        <position position="1"/>
    </location>
</feature>
<dbReference type="PANTHER" id="PTHR45965:SF3">
    <property type="entry name" value="INACTIVE RHOMBOID PROTEIN 1"/>
    <property type="match status" value="1"/>
</dbReference>
<comment type="subcellular location">
    <subcellularLocation>
        <location evidence="1">Endoplasmic reticulum membrane</location>
        <topology evidence="1">Multi-pass membrane protein</topology>
    </subcellularLocation>
</comment>
<dbReference type="Proteomes" id="UP001186944">
    <property type="component" value="Unassembled WGS sequence"/>
</dbReference>
<evidence type="ECO:0000259" key="8">
    <source>
        <dbReference type="Pfam" id="PF01694"/>
    </source>
</evidence>
<feature type="transmembrane region" description="Helical" evidence="7">
    <location>
        <begin position="296"/>
        <end position="317"/>
    </location>
</feature>
<keyword evidence="6 7" id="KW-0472">Membrane</keyword>
<reference evidence="9" key="1">
    <citation type="submission" date="2019-08" db="EMBL/GenBank/DDBJ databases">
        <title>The improved chromosome-level genome for the pearl oyster Pinctada fucata martensii using PacBio sequencing and Hi-C.</title>
        <authorList>
            <person name="Zheng Z."/>
        </authorList>
    </citation>
    <scope>NUCLEOTIDE SEQUENCE</scope>
    <source>
        <strain evidence="9">ZZ-2019</strain>
        <tissue evidence="9">Adductor muscle</tissue>
    </source>
</reference>
<evidence type="ECO:0000256" key="2">
    <source>
        <dbReference type="ARBA" id="ARBA00009045"/>
    </source>
</evidence>